<dbReference type="GO" id="GO:0004499">
    <property type="term" value="F:N,N-dimethylaniline monooxygenase activity"/>
    <property type="evidence" value="ECO:0007669"/>
    <property type="project" value="InterPro"/>
</dbReference>
<keyword evidence="2" id="KW-0285">Flavoprotein</keyword>
<keyword evidence="4" id="KW-0560">Oxidoreductase</keyword>
<dbReference type="Pfam" id="PF00743">
    <property type="entry name" value="FMO-like"/>
    <property type="match status" value="1"/>
</dbReference>
<dbReference type="InterPro" id="IPR020946">
    <property type="entry name" value="Flavin_mOase-like"/>
</dbReference>
<dbReference type="PRINTS" id="PR00419">
    <property type="entry name" value="ADXRDTASE"/>
</dbReference>
<dbReference type="PANTHER" id="PTHR42877:SF4">
    <property type="entry name" value="FAD_NAD(P)-BINDING DOMAIN-CONTAINING PROTEIN-RELATED"/>
    <property type="match status" value="1"/>
</dbReference>
<gene>
    <name evidence="5" type="ORF">G3M58_63875</name>
</gene>
<dbReference type="GO" id="GO:0050660">
    <property type="term" value="F:flavin adenine dinucleotide binding"/>
    <property type="evidence" value="ECO:0007669"/>
    <property type="project" value="InterPro"/>
</dbReference>
<protein>
    <submittedName>
        <fullName evidence="5">NAD(P)/FAD-dependent oxidoreductase</fullName>
    </submittedName>
</protein>
<evidence type="ECO:0000256" key="2">
    <source>
        <dbReference type="ARBA" id="ARBA00022630"/>
    </source>
</evidence>
<evidence type="ECO:0000313" key="5">
    <source>
        <dbReference type="EMBL" id="NEE17296.1"/>
    </source>
</evidence>
<organism evidence="5">
    <name type="scientific">Streptomyces sp. SID7499</name>
    <dbReference type="NCBI Taxonomy" id="2706086"/>
    <lineage>
        <taxon>Bacteria</taxon>
        <taxon>Bacillati</taxon>
        <taxon>Actinomycetota</taxon>
        <taxon>Actinomycetes</taxon>
        <taxon>Kitasatosporales</taxon>
        <taxon>Streptomycetaceae</taxon>
        <taxon>Streptomyces</taxon>
    </lineage>
</organism>
<accession>A0A6G3XHM4</accession>
<keyword evidence="3" id="KW-0274">FAD</keyword>
<comment type="similarity">
    <text evidence="1">Belongs to the FAD-binding monooxygenase family.</text>
</comment>
<reference evidence="5" key="1">
    <citation type="submission" date="2020-01" db="EMBL/GenBank/DDBJ databases">
        <title>Insect and environment-associated Actinomycetes.</title>
        <authorList>
            <person name="Currrie C."/>
            <person name="Chevrette M."/>
            <person name="Carlson C."/>
            <person name="Stubbendieck R."/>
            <person name="Wendt-Pienkowski E."/>
        </authorList>
    </citation>
    <scope>NUCLEOTIDE SEQUENCE</scope>
    <source>
        <strain evidence="5">SID7499</strain>
    </source>
</reference>
<evidence type="ECO:0000256" key="3">
    <source>
        <dbReference type="ARBA" id="ARBA00022827"/>
    </source>
</evidence>
<evidence type="ECO:0000256" key="4">
    <source>
        <dbReference type="ARBA" id="ARBA00023002"/>
    </source>
</evidence>
<name>A0A6G3XHM4_9ACTN</name>
<dbReference type="InterPro" id="IPR051209">
    <property type="entry name" value="FAD-bind_Monooxygenase_sf"/>
</dbReference>
<dbReference type="AlphaFoldDB" id="A0A6G3XHM4"/>
<dbReference type="Gene3D" id="3.50.50.60">
    <property type="entry name" value="FAD/NAD(P)-binding domain"/>
    <property type="match status" value="2"/>
</dbReference>
<sequence length="638" mass="70848">MAFSGPVEPIDLEDDELARCLREADVPALLSTLVQLTGDLSLLPTGSAGRGWLHQEQGGLSPAGQDAVRAQALRVLGDLRDRGIPPDLSPPDPGLLHAVSSWLMGRDTTDLMPLLTEQVVPPGTDSGAPPWTLEATAGQDFRVVIVGAGPSGLLAARRLSQAGVPFVVYEKNADVGGTWLENVYPGCRVDVPSHLYTFASATRADWPEHFCSQEELLGYFRQFAEEFGLYEHIRFRSEVTAARWDEQRREWALEVRTGRGPVRDRARAVITAVGQLNRPRLPDIPGRDLFAGPAFHSSGWDTSVDFTSKRVAVIGTGASAFQFVPEIAGTARELLVFQRTPPWMRPSPDYGKPLSDRALWLFRHVPHYAMWYRFVLAAPGLQGSPWVVDPAYPASERAVSEENERVRAALVDAMRAQLSDTPELLARVIPGYPVGAKRVVRDNGRWFATLKRDDVTLVTDPISEIDAGGLRTADGTRHPVDVIVYATGFRADRFLEPMSVTGRGGADLHKSWNGDARAYLGMAVPGFPNFFCLYGPNTNLVGQGNSILFFSECAVTYLMDALRHLSGPERPCMEVRRDVHDRYNAWIDEATRERAWGWTSVRTWYVNEHGRSPQNWPFSALEYWRRTRAVDPGDYLMD</sequence>
<dbReference type="PANTHER" id="PTHR42877">
    <property type="entry name" value="L-ORNITHINE N(5)-MONOOXYGENASE-RELATED"/>
    <property type="match status" value="1"/>
</dbReference>
<comment type="caution">
    <text evidence="5">The sequence shown here is derived from an EMBL/GenBank/DDBJ whole genome shotgun (WGS) entry which is preliminary data.</text>
</comment>
<dbReference type="EMBL" id="JAAGMN010006707">
    <property type="protein sequence ID" value="NEE17296.1"/>
    <property type="molecule type" value="Genomic_DNA"/>
</dbReference>
<dbReference type="GO" id="GO:0050661">
    <property type="term" value="F:NADP binding"/>
    <property type="evidence" value="ECO:0007669"/>
    <property type="project" value="InterPro"/>
</dbReference>
<proteinExistence type="inferred from homology"/>
<dbReference type="SUPFAM" id="SSF51905">
    <property type="entry name" value="FAD/NAD(P)-binding domain"/>
    <property type="match status" value="1"/>
</dbReference>
<dbReference type="InterPro" id="IPR036188">
    <property type="entry name" value="FAD/NAD-bd_sf"/>
</dbReference>
<evidence type="ECO:0000256" key="1">
    <source>
        <dbReference type="ARBA" id="ARBA00010139"/>
    </source>
</evidence>